<dbReference type="GO" id="GO:1990904">
    <property type="term" value="C:ribonucleoprotein complex"/>
    <property type="evidence" value="ECO:0007669"/>
    <property type="project" value="InterPro"/>
</dbReference>
<dbReference type="Gene3D" id="3.30.1330.30">
    <property type="match status" value="1"/>
</dbReference>
<dbReference type="InterPro" id="IPR004037">
    <property type="entry name" value="Ribosomal_eL8-like_CS"/>
</dbReference>
<evidence type="ECO:0000313" key="4">
    <source>
        <dbReference type="EMBL" id="KAF2666935.1"/>
    </source>
</evidence>
<dbReference type="AlphaFoldDB" id="A0A6A6U3U2"/>
<dbReference type="GO" id="GO:0042254">
    <property type="term" value="P:ribosome biogenesis"/>
    <property type="evidence" value="ECO:0007669"/>
    <property type="project" value="InterPro"/>
</dbReference>
<gene>
    <name evidence="4" type="ORF">BT63DRAFT_457892</name>
</gene>
<dbReference type="EMBL" id="MU004238">
    <property type="protein sequence ID" value="KAF2666935.1"/>
    <property type="molecule type" value="Genomic_DNA"/>
</dbReference>
<feature type="domain" description="Ribosomal protein eL8/eL30/eS12/Gadd45" evidence="3">
    <location>
        <begin position="128"/>
        <end position="183"/>
    </location>
</feature>
<proteinExistence type="inferred from homology"/>
<feature type="region of interest" description="Disordered" evidence="2">
    <location>
        <begin position="1"/>
        <end position="53"/>
    </location>
</feature>
<feature type="compositionally biased region" description="Basic and acidic residues" evidence="2">
    <location>
        <begin position="1"/>
        <end position="34"/>
    </location>
</feature>
<evidence type="ECO:0000256" key="1">
    <source>
        <dbReference type="ARBA" id="ARBA00007337"/>
    </source>
</evidence>
<evidence type="ECO:0000313" key="5">
    <source>
        <dbReference type="Proteomes" id="UP000799302"/>
    </source>
</evidence>
<dbReference type="OrthoDB" id="5364946at2759"/>
<dbReference type="InterPro" id="IPR004038">
    <property type="entry name" value="Ribosomal_eL8/eL30/eS12/Gad45"/>
</dbReference>
<accession>A0A6A6U3U2</accession>
<reference evidence="4" key="1">
    <citation type="journal article" date="2020" name="Stud. Mycol.">
        <title>101 Dothideomycetes genomes: a test case for predicting lifestyles and emergence of pathogens.</title>
        <authorList>
            <person name="Haridas S."/>
            <person name="Albert R."/>
            <person name="Binder M."/>
            <person name="Bloem J."/>
            <person name="Labutti K."/>
            <person name="Salamov A."/>
            <person name="Andreopoulos B."/>
            <person name="Baker S."/>
            <person name="Barry K."/>
            <person name="Bills G."/>
            <person name="Bluhm B."/>
            <person name="Cannon C."/>
            <person name="Castanera R."/>
            <person name="Culley D."/>
            <person name="Daum C."/>
            <person name="Ezra D."/>
            <person name="Gonzalez J."/>
            <person name="Henrissat B."/>
            <person name="Kuo A."/>
            <person name="Liang C."/>
            <person name="Lipzen A."/>
            <person name="Lutzoni F."/>
            <person name="Magnuson J."/>
            <person name="Mondo S."/>
            <person name="Nolan M."/>
            <person name="Ohm R."/>
            <person name="Pangilinan J."/>
            <person name="Park H.-J."/>
            <person name="Ramirez L."/>
            <person name="Alfaro M."/>
            <person name="Sun H."/>
            <person name="Tritt A."/>
            <person name="Yoshinaga Y."/>
            <person name="Zwiers L.-H."/>
            <person name="Turgeon B."/>
            <person name="Goodwin S."/>
            <person name="Spatafora J."/>
            <person name="Crous P."/>
            <person name="Grigoriev I."/>
        </authorList>
    </citation>
    <scope>NUCLEOTIDE SEQUENCE</scope>
    <source>
        <strain evidence="4">CBS 115976</strain>
    </source>
</reference>
<feature type="compositionally biased region" description="Basic residues" evidence="2">
    <location>
        <begin position="35"/>
        <end position="44"/>
    </location>
</feature>
<protein>
    <submittedName>
        <fullName evidence="4">L30e-like protein</fullName>
    </submittedName>
</protein>
<name>A0A6A6U3U2_9PEZI</name>
<dbReference type="SUPFAM" id="SSF55315">
    <property type="entry name" value="L30e-like"/>
    <property type="match status" value="1"/>
</dbReference>
<organism evidence="4 5">
    <name type="scientific">Microthyrium microscopicum</name>
    <dbReference type="NCBI Taxonomy" id="703497"/>
    <lineage>
        <taxon>Eukaryota</taxon>
        <taxon>Fungi</taxon>
        <taxon>Dikarya</taxon>
        <taxon>Ascomycota</taxon>
        <taxon>Pezizomycotina</taxon>
        <taxon>Dothideomycetes</taxon>
        <taxon>Dothideomycetes incertae sedis</taxon>
        <taxon>Microthyriales</taxon>
        <taxon>Microthyriaceae</taxon>
        <taxon>Microthyrium</taxon>
    </lineage>
</organism>
<keyword evidence="5" id="KW-1185">Reference proteome</keyword>
<dbReference type="PROSITE" id="PS01082">
    <property type="entry name" value="RIBOSOMAL_L7AE"/>
    <property type="match status" value="1"/>
</dbReference>
<dbReference type="Proteomes" id="UP000799302">
    <property type="component" value="Unassembled WGS sequence"/>
</dbReference>
<sequence>MGSETPKKEKKEKKEKSSKHSSDGVKKSKSEKKDKKERKEKKEKKRVEELIKADSDSDDITDLQLAPVALVPFANPLASASETKLVLAATTRAAKNQSLKRGVKEVQKTLRKIVDNNPASSGKTDPEGVVIIAADISPMDVISHLPVLCEDHNIPYIYITSRASLGAAAETKRSTSVVMIMRERFGKAASKVKDDDGSYDEEFKKVVKQVKNANRSVLI</sequence>
<evidence type="ECO:0000256" key="2">
    <source>
        <dbReference type="SAM" id="MobiDB-lite"/>
    </source>
</evidence>
<dbReference type="Pfam" id="PF01248">
    <property type="entry name" value="Ribosomal_L7Ae"/>
    <property type="match status" value="1"/>
</dbReference>
<comment type="similarity">
    <text evidence="1">Belongs to the eukaryotic ribosomal protein eL8 family.</text>
</comment>
<dbReference type="InterPro" id="IPR029064">
    <property type="entry name" value="Ribosomal_eL30-like_sf"/>
</dbReference>
<evidence type="ECO:0000259" key="3">
    <source>
        <dbReference type="Pfam" id="PF01248"/>
    </source>
</evidence>